<dbReference type="EMBL" id="VAVY01000001">
    <property type="protein sequence ID" value="TMM66269.1"/>
    <property type="molecule type" value="Genomic_DNA"/>
</dbReference>
<evidence type="ECO:0000313" key="2">
    <source>
        <dbReference type="EMBL" id="TMM66269.1"/>
    </source>
</evidence>
<dbReference type="Proteomes" id="UP000310095">
    <property type="component" value="Unassembled WGS sequence"/>
</dbReference>
<name>A0ABY2VMI8_9PSED</name>
<comment type="caution">
    <text evidence="2">The sequence shown here is derived from an EMBL/GenBank/DDBJ whole genome shotgun (WGS) entry which is preliminary data.</text>
</comment>
<evidence type="ECO:0000256" key="1">
    <source>
        <dbReference type="SAM" id="MobiDB-lite"/>
    </source>
</evidence>
<evidence type="ECO:0008006" key="4">
    <source>
        <dbReference type="Google" id="ProtNLM"/>
    </source>
</evidence>
<proteinExistence type="predicted"/>
<organism evidence="2 3">
    <name type="scientific">Pseudomonas protegens</name>
    <dbReference type="NCBI Taxonomy" id="380021"/>
    <lineage>
        <taxon>Bacteria</taxon>
        <taxon>Pseudomonadati</taxon>
        <taxon>Pseudomonadota</taxon>
        <taxon>Gammaproteobacteria</taxon>
        <taxon>Pseudomonadales</taxon>
        <taxon>Pseudomonadaceae</taxon>
        <taxon>Pseudomonas</taxon>
    </lineage>
</organism>
<feature type="region of interest" description="Disordered" evidence="1">
    <location>
        <begin position="1"/>
        <end position="71"/>
    </location>
</feature>
<reference evidence="2 3" key="1">
    <citation type="submission" date="2019-05" db="EMBL/GenBank/DDBJ databases">
        <title>Identification and Biocontrol Activity Analysis of Biocontrol Strain PF-1 Based on Genome-wide Data.</title>
        <authorList>
            <person name="Qi J."/>
        </authorList>
    </citation>
    <scope>NUCLEOTIDE SEQUENCE [LARGE SCALE GENOMIC DNA]</scope>
    <source>
        <strain evidence="2 3">PF-1</strain>
    </source>
</reference>
<evidence type="ECO:0000313" key="3">
    <source>
        <dbReference type="Proteomes" id="UP000310095"/>
    </source>
</evidence>
<gene>
    <name evidence="2" type="ORF">FEF10_02065</name>
</gene>
<protein>
    <recommendedName>
        <fullName evidence="4">DUF1534 domain-containing protein</fullName>
    </recommendedName>
</protein>
<keyword evidence="3" id="KW-1185">Reference proteome</keyword>
<sequence length="71" mass="7674">MPAKAATRAAQGSRPCSPASRLLPRQTYRRGRSCRSWLASEGGRKSSTRLKGLFAGKPAPTEEGVSPRMLM</sequence>
<accession>A0ABY2VMI8</accession>